<dbReference type="Proteomes" id="UP000789342">
    <property type="component" value="Unassembled WGS sequence"/>
</dbReference>
<keyword evidence="2" id="KW-1185">Reference proteome</keyword>
<accession>A0A9N9FLW8</accession>
<dbReference type="InterPro" id="IPR036537">
    <property type="entry name" value="Adaptor_Cbl_N_dom_sf"/>
</dbReference>
<name>A0A9N9FLW8_9GLOM</name>
<organism evidence="1 2">
    <name type="scientific">Acaulospora morrowiae</name>
    <dbReference type="NCBI Taxonomy" id="94023"/>
    <lineage>
        <taxon>Eukaryota</taxon>
        <taxon>Fungi</taxon>
        <taxon>Fungi incertae sedis</taxon>
        <taxon>Mucoromycota</taxon>
        <taxon>Glomeromycotina</taxon>
        <taxon>Glomeromycetes</taxon>
        <taxon>Diversisporales</taxon>
        <taxon>Acaulosporaceae</taxon>
        <taxon>Acaulospora</taxon>
    </lineage>
</organism>
<evidence type="ECO:0000313" key="1">
    <source>
        <dbReference type="EMBL" id="CAG8545592.1"/>
    </source>
</evidence>
<sequence>MEIDHSSNITSSGMSKEISREFVKIFAKIIMTNERMRVLYHLARRNRLICGNLVSRVDSVKYKLYHVMELKMNKDTGFYSQENYFTMQKLLANLEKIKEFIDDLSHSRKHFTNKSVHTYYELINEMDSYVETLNAKINVNMNSKGKSLLQEIEETEIEEAEIEESEKFINSIPEKKKLDTIESIKSSCNNTSSTYLNLSCQLNYSVRESSGFSN</sequence>
<evidence type="ECO:0000313" key="2">
    <source>
        <dbReference type="Proteomes" id="UP000789342"/>
    </source>
</evidence>
<dbReference type="EMBL" id="CAJVPV010003190">
    <property type="protein sequence ID" value="CAG8545592.1"/>
    <property type="molecule type" value="Genomic_DNA"/>
</dbReference>
<protein>
    <submittedName>
        <fullName evidence="1">16862_t:CDS:1</fullName>
    </submittedName>
</protein>
<reference evidence="1" key="1">
    <citation type="submission" date="2021-06" db="EMBL/GenBank/DDBJ databases">
        <authorList>
            <person name="Kallberg Y."/>
            <person name="Tangrot J."/>
            <person name="Rosling A."/>
        </authorList>
    </citation>
    <scope>NUCLEOTIDE SEQUENCE</scope>
    <source>
        <strain evidence="1">CL551</strain>
    </source>
</reference>
<dbReference type="AlphaFoldDB" id="A0A9N9FLW8"/>
<gene>
    <name evidence="1" type="ORF">AMORRO_LOCUS5333</name>
</gene>
<dbReference type="GO" id="GO:0007166">
    <property type="term" value="P:cell surface receptor signaling pathway"/>
    <property type="evidence" value="ECO:0007669"/>
    <property type="project" value="InterPro"/>
</dbReference>
<proteinExistence type="predicted"/>
<dbReference type="Gene3D" id="1.20.930.20">
    <property type="entry name" value="Adaptor protein Cbl, N-terminal domain"/>
    <property type="match status" value="1"/>
</dbReference>
<dbReference type="OrthoDB" id="2446089at2759"/>
<comment type="caution">
    <text evidence="1">The sequence shown here is derived from an EMBL/GenBank/DDBJ whole genome shotgun (WGS) entry which is preliminary data.</text>
</comment>